<gene>
    <name evidence="1" type="ORF">SAMN05216354_0916</name>
</gene>
<evidence type="ECO:0000313" key="2">
    <source>
        <dbReference type="Proteomes" id="UP000236735"/>
    </source>
</evidence>
<protein>
    <submittedName>
        <fullName evidence="1">Uncharacterized protein</fullName>
    </submittedName>
</protein>
<dbReference type="Proteomes" id="UP000236735">
    <property type="component" value="Unassembled WGS sequence"/>
</dbReference>
<reference evidence="1 2" key="1">
    <citation type="submission" date="2016-10" db="EMBL/GenBank/DDBJ databases">
        <authorList>
            <person name="de Groot N.N."/>
        </authorList>
    </citation>
    <scope>NUCLEOTIDE SEQUENCE [LARGE SCALE GENOMIC DNA]</scope>
    <source>
        <strain evidence="1 2">AR32</strain>
    </source>
</reference>
<proteinExistence type="predicted"/>
<dbReference type="AlphaFoldDB" id="A0A1H5T9W2"/>
<dbReference type="EMBL" id="FNUV01000002">
    <property type="protein sequence ID" value="SEF58871.1"/>
    <property type="molecule type" value="Genomic_DNA"/>
</dbReference>
<name>A0A1H5T9W2_XYLRU</name>
<sequence length="41" mass="4749">MVMINFLHLADINSLQLRSKSKLIVFFNQEKFVSSCFAEAK</sequence>
<evidence type="ECO:0000313" key="1">
    <source>
        <dbReference type="EMBL" id="SEF58871.1"/>
    </source>
</evidence>
<organism evidence="1 2">
    <name type="scientific">Xylanibacter ruminicola</name>
    <name type="common">Prevotella ruminicola</name>
    <dbReference type="NCBI Taxonomy" id="839"/>
    <lineage>
        <taxon>Bacteria</taxon>
        <taxon>Pseudomonadati</taxon>
        <taxon>Bacteroidota</taxon>
        <taxon>Bacteroidia</taxon>
        <taxon>Bacteroidales</taxon>
        <taxon>Prevotellaceae</taxon>
        <taxon>Xylanibacter</taxon>
    </lineage>
</organism>
<accession>A0A1H5T9W2</accession>